<dbReference type="SMART" id="SM00408">
    <property type="entry name" value="IGc2"/>
    <property type="match status" value="6"/>
</dbReference>
<dbReference type="InterPro" id="IPR000719">
    <property type="entry name" value="Prot_kinase_dom"/>
</dbReference>
<dbReference type="FunFam" id="2.60.40.10:FF:000867">
    <property type="entry name" value="Titin a"/>
    <property type="match status" value="1"/>
</dbReference>
<comment type="similarity">
    <text evidence="2">Belongs to the protein kinase superfamily. CAMK Ser/Thr protein kinase family.</text>
</comment>
<dbReference type="InterPro" id="IPR036116">
    <property type="entry name" value="FN3_sf"/>
</dbReference>
<feature type="compositionally biased region" description="Low complexity" evidence="11">
    <location>
        <begin position="1277"/>
        <end position="1315"/>
    </location>
</feature>
<dbReference type="Gene3D" id="2.60.40.10">
    <property type="entry name" value="Immunoglobulins"/>
    <property type="match status" value="10"/>
</dbReference>
<dbReference type="FunFam" id="2.60.40.10:FF:000127">
    <property type="entry name" value="titin isoform X1"/>
    <property type="match status" value="2"/>
</dbReference>
<evidence type="ECO:0000256" key="1">
    <source>
        <dbReference type="ARBA" id="ARBA00004496"/>
    </source>
</evidence>
<dbReference type="STRING" id="409849.ENSPMGP00000001298"/>
<feature type="domain" description="Ig-like" evidence="13">
    <location>
        <begin position="120"/>
        <end position="206"/>
    </location>
</feature>
<evidence type="ECO:0000256" key="6">
    <source>
        <dbReference type="ARBA" id="ARBA00022777"/>
    </source>
</evidence>
<dbReference type="Proteomes" id="UP000261520">
    <property type="component" value="Unplaced"/>
</dbReference>
<dbReference type="InterPro" id="IPR013098">
    <property type="entry name" value="Ig_I-set"/>
</dbReference>
<dbReference type="PROSITE" id="PS00109">
    <property type="entry name" value="PROTEIN_KINASE_TYR"/>
    <property type="match status" value="1"/>
</dbReference>
<dbReference type="PROSITE" id="PS50011">
    <property type="entry name" value="PROTEIN_KINASE_DOM"/>
    <property type="match status" value="1"/>
</dbReference>
<feature type="domain" description="Fibronectin type-III" evidence="14">
    <location>
        <begin position="220"/>
        <end position="315"/>
    </location>
</feature>
<dbReference type="GO" id="GO:0055003">
    <property type="term" value="P:cardiac myofibril assembly"/>
    <property type="evidence" value="ECO:0007669"/>
    <property type="project" value="UniProtKB-ARBA"/>
</dbReference>
<evidence type="ECO:0000256" key="2">
    <source>
        <dbReference type="ARBA" id="ARBA00006692"/>
    </source>
</evidence>
<evidence type="ECO:0000256" key="9">
    <source>
        <dbReference type="ARBA" id="ARBA00054857"/>
    </source>
</evidence>
<feature type="domain" description="Ig-like" evidence="13">
    <location>
        <begin position="1173"/>
        <end position="1262"/>
    </location>
</feature>
<dbReference type="SUPFAM" id="SSF48726">
    <property type="entry name" value="Immunoglobulin"/>
    <property type="match status" value="7"/>
</dbReference>
<dbReference type="InterPro" id="IPR036179">
    <property type="entry name" value="Ig-like_dom_sf"/>
</dbReference>
<comment type="subcellular location">
    <subcellularLocation>
        <location evidence="1">Cytoplasm</location>
    </subcellularLocation>
</comment>
<dbReference type="PROSITE" id="PS50835">
    <property type="entry name" value="IG_LIKE"/>
    <property type="match status" value="6"/>
</dbReference>
<evidence type="ECO:0000256" key="4">
    <source>
        <dbReference type="ARBA" id="ARBA00022679"/>
    </source>
</evidence>
<protein>
    <recommendedName>
        <fullName evidence="10">Connectin</fullName>
    </recommendedName>
</protein>
<reference evidence="15" key="2">
    <citation type="submission" date="2025-09" db="UniProtKB">
        <authorList>
            <consortium name="Ensembl"/>
        </authorList>
    </citation>
    <scope>IDENTIFICATION</scope>
</reference>
<feature type="domain" description="Fibronectin type-III" evidence="14">
    <location>
        <begin position="513"/>
        <end position="606"/>
    </location>
</feature>
<dbReference type="FunFam" id="2.60.40.10:FF:000031">
    <property type="entry name" value="Myosin-binding protein C, slow type"/>
    <property type="match status" value="1"/>
</dbReference>
<dbReference type="PROSITE" id="PS50853">
    <property type="entry name" value="FN3"/>
    <property type="match status" value="3"/>
</dbReference>
<evidence type="ECO:0000256" key="7">
    <source>
        <dbReference type="ARBA" id="ARBA00023157"/>
    </source>
</evidence>
<name>A0A3B3Z9P7_9GOBI</name>
<feature type="domain" description="Ig-like" evidence="13">
    <location>
        <begin position="1078"/>
        <end position="1169"/>
    </location>
</feature>
<dbReference type="CDD" id="cd00063">
    <property type="entry name" value="FN3"/>
    <property type="match status" value="3"/>
</dbReference>
<dbReference type="SUPFAM" id="SSF49265">
    <property type="entry name" value="Fibronectin type III"/>
    <property type="match status" value="2"/>
</dbReference>
<dbReference type="GO" id="GO:0006936">
    <property type="term" value="P:muscle contraction"/>
    <property type="evidence" value="ECO:0007669"/>
    <property type="project" value="UniProtKB-ARBA"/>
</dbReference>
<evidence type="ECO:0000256" key="3">
    <source>
        <dbReference type="ARBA" id="ARBA00022490"/>
    </source>
</evidence>
<dbReference type="FunFam" id="2.60.40.10:FF:001477">
    <property type="entry name" value="Titin b"/>
    <property type="match status" value="1"/>
</dbReference>
<feature type="region of interest" description="Disordered" evidence="11">
    <location>
        <begin position="1274"/>
        <end position="1334"/>
    </location>
</feature>
<dbReference type="GO" id="GO:0015629">
    <property type="term" value="C:actin cytoskeleton"/>
    <property type="evidence" value="ECO:0007669"/>
    <property type="project" value="UniProtKB-ARBA"/>
</dbReference>
<evidence type="ECO:0000313" key="15">
    <source>
        <dbReference type="Ensembl" id="ENSPMGP00000001298.1"/>
    </source>
</evidence>
<reference evidence="15" key="1">
    <citation type="submission" date="2025-08" db="UniProtKB">
        <authorList>
            <consortium name="Ensembl"/>
        </authorList>
    </citation>
    <scope>IDENTIFICATION</scope>
</reference>
<dbReference type="Pfam" id="PF00041">
    <property type="entry name" value="fn3"/>
    <property type="match status" value="3"/>
</dbReference>
<dbReference type="GO" id="GO:0055008">
    <property type="term" value="P:cardiac muscle tissue morphogenesis"/>
    <property type="evidence" value="ECO:0007669"/>
    <property type="project" value="UniProtKB-ARBA"/>
</dbReference>
<dbReference type="PRINTS" id="PR00014">
    <property type="entry name" value="FNTYPEIII"/>
</dbReference>
<evidence type="ECO:0000256" key="10">
    <source>
        <dbReference type="ARBA" id="ARBA00075299"/>
    </source>
</evidence>
<keyword evidence="7" id="KW-1015">Disulfide bond</keyword>
<dbReference type="InterPro" id="IPR007110">
    <property type="entry name" value="Ig-like_dom"/>
</dbReference>
<comment type="function">
    <text evidence="9">Key component in the assembly and functioning of vertebrate striated muscles. By providing connections at the level of individual microfilaments, it contributes to the fine balance of forces between the two halves of the sarcomere. The size and extensibility of the cross-links are the main determinants of sarcomere extensibility properties of muscle. In non-muscle cells, seems to play a role in chromosome condensation and chromosome segregation during mitosis. Might link the lamina network to chromatin or nuclear actin, or both during interphase.</text>
</comment>
<evidence type="ECO:0000256" key="8">
    <source>
        <dbReference type="ARBA" id="ARBA00023319"/>
    </source>
</evidence>
<evidence type="ECO:0000256" key="11">
    <source>
        <dbReference type="SAM" id="MobiDB-lite"/>
    </source>
</evidence>
<keyword evidence="3" id="KW-0963">Cytoplasm</keyword>
<dbReference type="CDD" id="cd05748">
    <property type="entry name" value="Ig_Titin_like"/>
    <property type="match status" value="1"/>
</dbReference>
<dbReference type="InterPro" id="IPR013783">
    <property type="entry name" value="Ig-like_fold"/>
</dbReference>
<dbReference type="InterPro" id="IPR003961">
    <property type="entry name" value="FN3_dom"/>
</dbReference>
<evidence type="ECO:0000259" key="12">
    <source>
        <dbReference type="PROSITE" id="PS50011"/>
    </source>
</evidence>
<dbReference type="FunFam" id="2.60.40.10:FF:000002">
    <property type="entry name" value="Titin a"/>
    <property type="match status" value="1"/>
</dbReference>
<dbReference type="FunFam" id="1.10.510.10:FF:000329">
    <property type="entry name" value="Titin a"/>
    <property type="match status" value="1"/>
</dbReference>
<dbReference type="SMART" id="SM00060">
    <property type="entry name" value="FN3"/>
    <property type="match status" value="3"/>
</dbReference>
<dbReference type="GO" id="GO:0031430">
    <property type="term" value="C:M band"/>
    <property type="evidence" value="ECO:0007669"/>
    <property type="project" value="TreeGrafter"/>
</dbReference>
<dbReference type="GO" id="GO:0004672">
    <property type="term" value="F:protein kinase activity"/>
    <property type="evidence" value="ECO:0007669"/>
    <property type="project" value="InterPro"/>
</dbReference>
<dbReference type="Gene3D" id="1.10.510.10">
    <property type="entry name" value="Transferase(Phosphotransferase) domain 1"/>
    <property type="match status" value="1"/>
</dbReference>
<dbReference type="InterPro" id="IPR011009">
    <property type="entry name" value="Kinase-like_dom_sf"/>
</dbReference>
<evidence type="ECO:0000256" key="5">
    <source>
        <dbReference type="ARBA" id="ARBA00022737"/>
    </source>
</evidence>
<feature type="domain" description="Fibronectin type-III" evidence="14">
    <location>
        <begin position="326"/>
        <end position="421"/>
    </location>
</feature>
<evidence type="ECO:0000259" key="14">
    <source>
        <dbReference type="PROSITE" id="PS50853"/>
    </source>
</evidence>
<dbReference type="CDD" id="cd00096">
    <property type="entry name" value="Ig"/>
    <property type="match status" value="1"/>
</dbReference>
<dbReference type="SUPFAM" id="SSF56112">
    <property type="entry name" value="Protein kinase-like (PK-like)"/>
    <property type="match status" value="1"/>
</dbReference>
<feature type="compositionally biased region" description="Low complexity" evidence="11">
    <location>
        <begin position="1324"/>
        <end position="1334"/>
    </location>
</feature>
<dbReference type="Pfam" id="PF00069">
    <property type="entry name" value="Pkinase"/>
    <property type="match status" value="1"/>
</dbReference>
<dbReference type="GO" id="GO:0005524">
    <property type="term" value="F:ATP binding"/>
    <property type="evidence" value="ECO:0007669"/>
    <property type="project" value="InterPro"/>
</dbReference>
<keyword evidence="5" id="KW-0677">Repeat</keyword>
<dbReference type="FunFam" id="2.60.40.10:FF:000147">
    <property type="entry name" value="Myosin light chain kinase"/>
    <property type="match status" value="1"/>
</dbReference>
<feature type="domain" description="Ig-like" evidence="13">
    <location>
        <begin position="967"/>
        <end position="1045"/>
    </location>
</feature>
<dbReference type="InterPro" id="IPR003599">
    <property type="entry name" value="Ig_sub"/>
</dbReference>
<keyword evidence="8" id="KW-0393">Immunoglobulin domain</keyword>
<dbReference type="InterPro" id="IPR008266">
    <property type="entry name" value="Tyr_kinase_AS"/>
</dbReference>
<keyword evidence="16" id="KW-1185">Reference proteome</keyword>
<dbReference type="GO" id="GO:0008307">
    <property type="term" value="F:structural constituent of muscle"/>
    <property type="evidence" value="ECO:0007669"/>
    <property type="project" value="TreeGrafter"/>
</dbReference>
<dbReference type="Gene3D" id="3.30.200.20">
    <property type="entry name" value="Phosphorylase Kinase, domain 1"/>
    <property type="match status" value="1"/>
</dbReference>
<accession>A0A3B3Z9P7</accession>
<proteinExistence type="inferred from homology"/>
<dbReference type="PANTHER" id="PTHR14340">
    <property type="entry name" value="MICROFIBRIL-ASSOCIATED GLYCOPROTEIN 3"/>
    <property type="match status" value="1"/>
</dbReference>
<dbReference type="FunFam" id="2.60.40.10:FF:000003">
    <property type="entry name" value="Titin isoform E"/>
    <property type="match status" value="1"/>
</dbReference>
<dbReference type="PANTHER" id="PTHR14340:SF9">
    <property type="entry name" value="FIBRONECTIN TYPE-III DOMAIN-CONTAINING PROTEIN"/>
    <property type="match status" value="1"/>
</dbReference>
<feature type="domain" description="Ig-like" evidence="13">
    <location>
        <begin position="1327"/>
        <end position="1420"/>
    </location>
</feature>
<dbReference type="InterPro" id="IPR003598">
    <property type="entry name" value="Ig_sub2"/>
</dbReference>
<dbReference type="Pfam" id="PF07679">
    <property type="entry name" value="I-set"/>
    <property type="match status" value="7"/>
</dbReference>
<dbReference type="SMART" id="SM00409">
    <property type="entry name" value="IG"/>
    <property type="match status" value="6"/>
</dbReference>
<feature type="domain" description="Protein kinase" evidence="12">
    <location>
        <begin position="640"/>
        <end position="894"/>
    </location>
</feature>
<organism evidence="15 16">
    <name type="scientific">Periophthalmus magnuspinnatus</name>
    <dbReference type="NCBI Taxonomy" id="409849"/>
    <lineage>
        <taxon>Eukaryota</taxon>
        <taxon>Metazoa</taxon>
        <taxon>Chordata</taxon>
        <taxon>Craniata</taxon>
        <taxon>Vertebrata</taxon>
        <taxon>Euteleostomi</taxon>
        <taxon>Actinopterygii</taxon>
        <taxon>Neopterygii</taxon>
        <taxon>Teleostei</taxon>
        <taxon>Neoteleostei</taxon>
        <taxon>Acanthomorphata</taxon>
        <taxon>Gobiaria</taxon>
        <taxon>Gobiiformes</taxon>
        <taxon>Gobioidei</taxon>
        <taxon>Gobiidae</taxon>
        <taxon>Oxudercinae</taxon>
        <taxon>Periophthalmus</taxon>
    </lineage>
</organism>
<sequence>MPDLELADDLKKTVCLRAGGTMRLFVSVTGRPTPVVAWRKTGVELQSRGYIETTDTYTSLIVEKVTRYDSGKYVVEAENPSGKKTATILVKRGLPSHQSTFLDFNIPFTHIFAFIVGEAPVLKDEMEDTTTKLGESGTLTCGIIGRPLPEIKWYRYGKELIQSRKYKMSSDGRNHSLTILTDEQEDEGVYTCRATNEAGEIETSVNHQIVPSLPDKPCMPEGPLVVDALLKSSAVISWKPPKDDGGSMITNYLVEKREAKEGEQWHLVSSSVSGTTCRVLKLIESAGYYFRVSAQNQYGVSEPLEIPSVVIIKSPFGKTFTEKPGIPQQPFIMSSTKDSCVVCWKPPSSDGGAKITNYYLEKREKKQNKWMSVTIKKIVETNYEVTGLITGFEYEFRVKCENMGGESDWSEISAPIIPKSDQTPRAPIFREEIRDMTIPISGKPEPAVTWQKGQEILSNSPYHQVITTRSFTSLVFQKGVKSKDTGYYIITAKNRFGTDKQTIEVCVADIPEEPKALTVSDISRDSITLTWEPPANDGGSDIINYIVEKCPANGDRWIRAGQTTDCTITIINIFGKTKYQFRVIAENEFGLSPPCAPTEAITTKEDKSVIRNYDEEVDEAREVVKEEALFYKLKELSSKYTIAEELARCQFGAVYRCVEIATKKTFMAKFIKVKGTDRELVLREIEALNVARHKNIIYLHEYFESMEEIVLIYEFISGVDIFERLGIGNFELSEQEIVRYLRQVCSALQFMHANNFGHFDIRPDNIVYTTKRSTNIKIIEMGQSRLLVPGENIRMLFSAPEYCAPEVHRHDLITTATDMWSVGVMAYVLLSGLNPFAAESVTKMIENISNCEYVFDSEAFKDISLEAIDFVDRLLVKDKKLRMTAHEALEHPWLKMKLEHVSNKPIRTLKHRRYYQALSKKTDYIVSAARIAYGGAFKNQRGLAVGKVKIGTEYRGLRAGPVMHASAEDGGHVRFTCSFTNFDKSTQVSWFFGNRQLHPSPKYEITYSNGFASIYVKDIEECDDGVYRCKVVSDDGEDSAYGELFVESVRSIKEYYLSRSVRKLRKRVDKTKLLQRPPEFTLPLYNRTAFIGEDVRFGVTITVHPEPHVTWLKNGERIKPGDDDSKYTFISDKGLYQLVIHNLDKTDDGEYTVMAHNKFGEDSCKASLTPSLPARILTKPQSVTVSEGEMAKFSCDIDGEPAPTVTWIHETRTLTSSQRIHITSTQYKSSLEITSVTSAEEGSYTVVVENSAGRQEAHFTLTIHRLPPKVEIKAVKSPEPSVKSPTPSVKSPEPTVTSPVPSVKSPEPSVKSPEPAIKSPAVKSPEPTVTSPVTTLPEDISIEPGKVLTVACAFSGDAKHIEWSRGGKTIEVTAGGRFHIDTTEDLTTLIITGVKEEDAGTYTLKLSNELGSDTATVHISIRSA</sequence>
<evidence type="ECO:0000313" key="16">
    <source>
        <dbReference type="Proteomes" id="UP000261520"/>
    </source>
</evidence>
<dbReference type="Ensembl" id="ENSPMGT00000001379.1">
    <property type="protein sequence ID" value="ENSPMGP00000001298.1"/>
    <property type="gene ID" value="ENSPMGG00000001131.1"/>
</dbReference>
<evidence type="ECO:0000259" key="13">
    <source>
        <dbReference type="PROSITE" id="PS50835"/>
    </source>
</evidence>
<dbReference type="GO" id="GO:0032991">
    <property type="term" value="C:protein-containing complex"/>
    <property type="evidence" value="ECO:0007669"/>
    <property type="project" value="UniProtKB-ARBA"/>
</dbReference>
<dbReference type="GO" id="GO:0045214">
    <property type="term" value="P:sarcomere organization"/>
    <property type="evidence" value="ECO:0007669"/>
    <property type="project" value="TreeGrafter"/>
</dbReference>
<feature type="domain" description="Ig-like" evidence="13">
    <location>
        <begin position="2"/>
        <end position="87"/>
    </location>
</feature>
<keyword evidence="4" id="KW-0808">Transferase</keyword>
<keyword evidence="6" id="KW-0418">Kinase</keyword>